<accession>A0AAU7VYT1</accession>
<dbReference type="AlphaFoldDB" id="A0AAU7VYT1"/>
<sequence length="89" mass="10240">MNTDEEIDLILPVLGYSPAEAYSEIRSIHGTLLQQRSRFEQMTNRQIDSISAIDSRFGGVSRRLDRIEQQVEEIDAKLARLLELLCGRY</sequence>
<protein>
    <submittedName>
        <fullName evidence="1">Uncharacterized protein</fullName>
    </submittedName>
</protein>
<evidence type="ECO:0000313" key="1">
    <source>
        <dbReference type="EMBL" id="XBX79245.1"/>
    </source>
</evidence>
<proteinExistence type="predicted"/>
<reference evidence="1" key="1">
    <citation type="submission" date="2024-06" db="EMBL/GenBank/DDBJ databases">
        <title>Draft genome sequence of Microbacterium sp. strain A8/3-1, isolated from Oxytropis tragacanthoides Fisch. ex DC. Root nodules in the Altai region of Russia.</title>
        <authorList>
            <person name="Sazanova A."/>
            <person name="Guro P."/>
            <person name="Kuznetsova I."/>
            <person name="Belimov A."/>
            <person name="Safronova V."/>
        </authorList>
    </citation>
    <scope>NUCLEOTIDE SEQUENCE</scope>
    <source>
        <strain evidence="1">A8/3-1</strain>
    </source>
</reference>
<organism evidence="1">
    <name type="scientific">Microbacterium sp. A8/3-1</name>
    <dbReference type="NCBI Taxonomy" id="3160749"/>
    <lineage>
        <taxon>Bacteria</taxon>
        <taxon>Bacillati</taxon>
        <taxon>Actinomycetota</taxon>
        <taxon>Actinomycetes</taxon>
        <taxon>Micrococcales</taxon>
        <taxon>Microbacteriaceae</taxon>
        <taxon>Microbacterium</taxon>
    </lineage>
</organism>
<dbReference type="RefSeq" id="WP_282217147.1">
    <property type="nucleotide sequence ID" value="NZ_CP158357.1"/>
</dbReference>
<dbReference type="EMBL" id="CP158357">
    <property type="protein sequence ID" value="XBX79245.1"/>
    <property type="molecule type" value="Genomic_DNA"/>
</dbReference>
<gene>
    <name evidence="1" type="ORF">ABS642_03905</name>
</gene>
<name>A0AAU7VYT1_9MICO</name>